<keyword evidence="2" id="KW-0645">Protease</keyword>
<evidence type="ECO:0000256" key="1">
    <source>
        <dbReference type="ARBA" id="ARBA00005228"/>
    </source>
</evidence>
<keyword evidence="8" id="KW-1185">Reference proteome</keyword>
<proteinExistence type="inferred from homology"/>
<feature type="domain" description="Peptidase S9 prolyl oligopeptidase catalytic" evidence="5">
    <location>
        <begin position="526"/>
        <end position="740"/>
    </location>
</feature>
<reference evidence="7 8" key="2">
    <citation type="submission" date="2018-03" db="EMBL/GenBank/DDBJ databases">
        <authorList>
            <person name="Keele B.F."/>
        </authorList>
    </citation>
    <scope>NUCLEOTIDE SEQUENCE [LARGE SCALE GENOMIC DNA]</scope>
    <source>
        <strain evidence="7 8">D13</strain>
    </source>
</reference>
<dbReference type="Pfam" id="PF00326">
    <property type="entry name" value="Peptidase_S9"/>
    <property type="match status" value="1"/>
</dbReference>
<keyword evidence="3" id="KW-0378">Hydrolase</keyword>
<evidence type="ECO:0000259" key="5">
    <source>
        <dbReference type="Pfam" id="PF00326"/>
    </source>
</evidence>
<comment type="similarity">
    <text evidence="1">Belongs to the peptidase S9A family.</text>
</comment>
<evidence type="ECO:0000259" key="6">
    <source>
        <dbReference type="Pfam" id="PF02897"/>
    </source>
</evidence>
<dbReference type="EMBL" id="CP027860">
    <property type="protein sequence ID" value="AVP99659.1"/>
    <property type="molecule type" value="Genomic_DNA"/>
</dbReference>
<evidence type="ECO:0000256" key="2">
    <source>
        <dbReference type="ARBA" id="ARBA00022670"/>
    </source>
</evidence>
<dbReference type="KEGG" id="xba:C7S18_21870"/>
<dbReference type="GO" id="GO:0004252">
    <property type="term" value="F:serine-type endopeptidase activity"/>
    <property type="evidence" value="ECO:0007669"/>
    <property type="project" value="InterPro"/>
</dbReference>
<dbReference type="InterPro" id="IPR029058">
    <property type="entry name" value="AB_hydrolase_fold"/>
</dbReference>
<gene>
    <name evidence="7" type="ORF">C7S18_21870</name>
</gene>
<dbReference type="SUPFAM" id="SSF50993">
    <property type="entry name" value="Peptidase/esterase 'gauge' domain"/>
    <property type="match status" value="1"/>
</dbReference>
<dbReference type="SUPFAM" id="SSF53474">
    <property type="entry name" value="alpha/beta-Hydrolases"/>
    <property type="match status" value="1"/>
</dbReference>
<organism evidence="7 8">
    <name type="scientific">Ahniella affigens</name>
    <dbReference type="NCBI Taxonomy" id="2021234"/>
    <lineage>
        <taxon>Bacteria</taxon>
        <taxon>Pseudomonadati</taxon>
        <taxon>Pseudomonadota</taxon>
        <taxon>Gammaproteobacteria</taxon>
        <taxon>Lysobacterales</taxon>
        <taxon>Rhodanobacteraceae</taxon>
        <taxon>Ahniella</taxon>
    </lineage>
</organism>
<dbReference type="InterPro" id="IPR023302">
    <property type="entry name" value="Pept_S9A_N"/>
</dbReference>
<dbReference type="InterPro" id="IPR002470">
    <property type="entry name" value="Peptidase_S9A"/>
</dbReference>
<dbReference type="OrthoDB" id="9801421at2"/>
<dbReference type="GO" id="GO:0006508">
    <property type="term" value="P:proteolysis"/>
    <property type="evidence" value="ECO:0007669"/>
    <property type="project" value="UniProtKB-KW"/>
</dbReference>
<accession>A0A2P1PXT5</accession>
<keyword evidence="4" id="KW-0720">Serine protease</keyword>
<evidence type="ECO:0000256" key="4">
    <source>
        <dbReference type="ARBA" id="ARBA00022825"/>
    </source>
</evidence>
<dbReference type="PANTHER" id="PTHR11757:SF19">
    <property type="entry name" value="PROLYL ENDOPEPTIDASE-LIKE"/>
    <property type="match status" value="1"/>
</dbReference>
<evidence type="ECO:0000256" key="3">
    <source>
        <dbReference type="ARBA" id="ARBA00022801"/>
    </source>
</evidence>
<dbReference type="Gene3D" id="2.130.10.120">
    <property type="entry name" value="Prolyl oligopeptidase, N-terminal domain"/>
    <property type="match status" value="1"/>
</dbReference>
<dbReference type="AlphaFoldDB" id="A0A2P1PXT5"/>
<reference evidence="7 8" key="1">
    <citation type="submission" date="2018-03" db="EMBL/GenBank/DDBJ databases">
        <title>Ahniella affigens gen. nov., sp. nov., a gammaproteobacterium isolated from sandy soil near a stream.</title>
        <authorList>
            <person name="Ko Y."/>
            <person name="Kim J.-H."/>
        </authorList>
    </citation>
    <scope>NUCLEOTIDE SEQUENCE [LARGE SCALE GENOMIC DNA]</scope>
    <source>
        <strain evidence="7 8">D13</strain>
    </source>
</reference>
<dbReference type="PRINTS" id="PR00862">
    <property type="entry name" value="PROLIGOPTASE"/>
</dbReference>
<dbReference type="Proteomes" id="UP000241074">
    <property type="component" value="Chromosome"/>
</dbReference>
<sequence>MQQNPYPSGRREHARSPFVTDIARRQDMLSPVHSPIQRAHFAIAMTLLWAASTPLGAAPPTTPSAPIAVATPHAVVAPFGTRDDPYYWLRDDGRQSDAAIALLTEENRYARASLDHLRPSMGQLYVELRGRTAEADCNVPYTKRGLWFQTCTRAGLAYPVHLYSRRADSRKPESLLDLNELAAGHRFFSVGSFVVSPDGRYLAWTEDRVGQRRYLLRIRELATGREISEPIADVEPTITFADNGVLYIRKDSRTLLGNQVLLHVPGQSAAGDRRLYTESDPTAFLTVKRTRSDRFMLIGSSSTAFTEWRFARASDPELAFQVIYPRENGHEYDVEDHGKEWLLLSNWRADNFSIFRAPIDAASDRSQWQEWLAGDTTRLFETMAVMQDAAVISERSAGLKRLRVKYFADGAEHLIQFPDQSYAALPSNNPEQASQKFRLVYSALNTPSSIFEYDLKTQKLKLLKREPVPDKRFKPGNYVSELHMVPARDGRQIPVSLLYRKRAGARQAATLITGYGAYGTSTDPVFNGNRLSLVDRGMLFVIAHVRGGQEMGREWYQDGRHLNKLNSFYDFLDVTDWLVREGRSDPKRIVAQGGSAGGLLVAGVANMAPNRYRAIIANVPFVDVVTSMLDANLPLTANEYGEWGNPMLAEDYAYMLRYSPYDNVTAQAYPNMMVTTGLFDTQVPYWGPAKWVTKLRRMNQGDSRILLMTNMFSGHVGNSGRYQRLKDVALNYAYIFDQVGIKVHITSKRHVDWPKRSIDGAFLVYKTSPDAP</sequence>
<dbReference type="InterPro" id="IPR001375">
    <property type="entry name" value="Peptidase_S9_cat"/>
</dbReference>
<evidence type="ECO:0000313" key="7">
    <source>
        <dbReference type="EMBL" id="AVP99659.1"/>
    </source>
</evidence>
<name>A0A2P1PXT5_9GAMM</name>
<protein>
    <submittedName>
        <fullName evidence="7">Oligopeptidase B</fullName>
    </submittedName>
</protein>
<evidence type="ECO:0000313" key="8">
    <source>
        <dbReference type="Proteomes" id="UP000241074"/>
    </source>
</evidence>
<dbReference type="InterPro" id="IPR051543">
    <property type="entry name" value="Serine_Peptidase_S9A"/>
</dbReference>
<dbReference type="PANTHER" id="PTHR11757">
    <property type="entry name" value="PROTEASE FAMILY S9A OLIGOPEPTIDASE"/>
    <property type="match status" value="1"/>
</dbReference>
<feature type="domain" description="Peptidase S9A N-terminal" evidence="6">
    <location>
        <begin position="76"/>
        <end position="465"/>
    </location>
</feature>
<dbReference type="Pfam" id="PF02897">
    <property type="entry name" value="Peptidase_S9_N"/>
    <property type="match status" value="1"/>
</dbReference>
<dbReference type="Gene3D" id="3.40.50.1820">
    <property type="entry name" value="alpha/beta hydrolase"/>
    <property type="match status" value="1"/>
</dbReference>